<protein>
    <recommendedName>
        <fullName evidence="3">Multidrug export protein MepA</fullName>
    </recommendedName>
</protein>
<feature type="transmembrane region" description="Helical" evidence="10">
    <location>
        <begin position="318"/>
        <end position="340"/>
    </location>
</feature>
<organism evidence="11 12">
    <name type="scientific">[Eubacterium] siraeum</name>
    <dbReference type="NCBI Taxonomy" id="39492"/>
    <lineage>
        <taxon>Bacteria</taxon>
        <taxon>Bacillati</taxon>
        <taxon>Bacillota</taxon>
        <taxon>Clostridia</taxon>
        <taxon>Eubacteriales</taxon>
        <taxon>Oscillospiraceae</taxon>
        <taxon>Oscillospiraceae incertae sedis</taxon>
    </lineage>
</organism>
<evidence type="ECO:0000313" key="11">
    <source>
        <dbReference type="EMBL" id="CUQ88934.1"/>
    </source>
</evidence>
<accession>A0A174ZP37</accession>
<dbReference type="GO" id="GO:0046677">
    <property type="term" value="P:response to antibiotic"/>
    <property type="evidence" value="ECO:0007669"/>
    <property type="project" value="UniProtKB-KW"/>
</dbReference>
<feature type="transmembrane region" description="Helical" evidence="10">
    <location>
        <begin position="55"/>
        <end position="77"/>
    </location>
</feature>
<feature type="transmembrane region" description="Helical" evidence="10">
    <location>
        <begin position="15"/>
        <end position="35"/>
    </location>
</feature>
<feature type="transmembrane region" description="Helical" evidence="10">
    <location>
        <begin position="277"/>
        <end position="298"/>
    </location>
</feature>
<keyword evidence="8 10" id="KW-0472">Membrane</keyword>
<dbReference type="OrthoDB" id="9808954at2"/>
<dbReference type="InterPro" id="IPR045070">
    <property type="entry name" value="MATE_MepA-like"/>
</dbReference>
<dbReference type="GO" id="GO:0042910">
    <property type="term" value="F:xenobiotic transmembrane transporter activity"/>
    <property type="evidence" value="ECO:0007669"/>
    <property type="project" value="InterPro"/>
</dbReference>
<feature type="transmembrane region" description="Helical" evidence="10">
    <location>
        <begin position="192"/>
        <end position="213"/>
    </location>
</feature>
<evidence type="ECO:0000256" key="7">
    <source>
        <dbReference type="ARBA" id="ARBA00022989"/>
    </source>
</evidence>
<reference evidence="11 12" key="1">
    <citation type="submission" date="2015-09" db="EMBL/GenBank/DDBJ databases">
        <authorList>
            <consortium name="Pathogen Informatics"/>
        </authorList>
    </citation>
    <scope>NUCLEOTIDE SEQUENCE [LARGE SCALE GENOMIC DNA]</scope>
    <source>
        <strain evidence="11 12">2789STDY5834928</strain>
    </source>
</reference>
<dbReference type="InterPro" id="IPR002528">
    <property type="entry name" value="MATE_fam"/>
</dbReference>
<feature type="transmembrane region" description="Helical" evidence="10">
    <location>
        <begin position="416"/>
        <end position="436"/>
    </location>
</feature>
<keyword evidence="7 10" id="KW-1133">Transmembrane helix</keyword>
<name>A0A174ZP37_9FIRM</name>
<evidence type="ECO:0000256" key="4">
    <source>
        <dbReference type="ARBA" id="ARBA00022448"/>
    </source>
</evidence>
<comment type="subcellular location">
    <subcellularLocation>
        <location evidence="1">Cell membrane</location>
        <topology evidence="1">Multi-pass membrane protein</topology>
    </subcellularLocation>
</comment>
<evidence type="ECO:0000256" key="9">
    <source>
        <dbReference type="ARBA" id="ARBA00023251"/>
    </source>
</evidence>
<evidence type="ECO:0000256" key="10">
    <source>
        <dbReference type="SAM" id="Phobius"/>
    </source>
</evidence>
<evidence type="ECO:0000256" key="5">
    <source>
        <dbReference type="ARBA" id="ARBA00022475"/>
    </source>
</evidence>
<keyword evidence="5" id="KW-1003">Cell membrane</keyword>
<keyword evidence="4" id="KW-0813">Transport</keyword>
<dbReference type="Pfam" id="PF01554">
    <property type="entry name" value="MatE"/>
    <property type="match status" value="2"/>
</dbReference>
<feature type="transmembrane region" description="Helical" evidence="10">
    <location>
        <begin position="392"/>
        <end position="410"/>
    </location>
</feature>
<dbReference type="PANTHER" id="PTHR43823">
    <property type="entry name" value="SPORULATION PROTEIN YKVU"/>
    <property type="match status" value="1"/>
</dbReference>
<dbReference type="CDD" id="cd13143">
    <property type="entry name" value="MATE_MepA_like"/>
    <property type="match status" value="1"/>
</dbReference>
<feature type="transmembrane region" description="Helical" evidence="10">
    <location>
        <begin position="164"/>
        <end position="186"/>
    </location>
</feature>
<feature type="transmembrane region" description="Helical" evidence="10">
    <location>
        <begin position="92"/>
        <end position="114"/>
    </location>
</feature>
<dbReference type="STRING" id="39492.ERS852540_01823"/>
<comment type="similarity">
    <text evidence="2">Belongs to the multi antimicrobial extrusion (MATE) (TC 2.A.66.1) family. MepA subfamily.</text>
</comment>
<evidence type="ECO:0000256" key="6">
    <source>
        <dbReference type="ARBA" id="ARBA00022692"/>
    </source>
</evidence>
<evidence type="ECO:0000313" key="12">
    <source>
        <dbReference type="Proteomes" id="UP000095662"/>
    </source>
</evidence>
<dbReference type="GO" id="GO:0005886">
    <property type="term" value="C:plasma membrane"/>
    <property type="evidence" value="ECO:0007669"/>
    <property type="project" value="UniProtKB-SubCell"/>
</dbReference>
<evidence type="ECO:0000256" key="3">
    <source>
        <dbReference type="ARBA" id="ARBA00022106"/>
    </source>
</evidence>
<evidence type="ECO:0000256" key="2">
    <source>
        <dbReference type="ARBA" id="ARBA00008417"/>
    </source>
</evidence>
<dbReference type="InterPro" id="IPR051327">
    <property type="entry name" value="MATE_MepA_subfamily"/>
</dbReference>
<feature type="transmembrane region" description="Helical" evidence="10">
    <location>
        <begin position="360"/>
        <end position="380"/>
    </location>
</feature>
<proteinExistence type="inferred from homology"/>
<dbReference type="EMBL" id="CZBY01000015">
    <property type="protein sequence ID" value="CUQ88934.1"/>
    <property type="molecule type" value="Genomic_DNA"/>
</dbReference>
<evidence type="ECO:0000256" key="8">
    <source>
        <dbReference type="ARBA" id="ARBA00023136"/>
    </source>
</evidence>
<feature type="transmembrane region" description="Helical" evidence="10">
    <location>
        <begin position="233"/>
        <end position="257"/>
    </location>
</feature>
<dbReference type="PIRSF" id="PIRSF006603">
    <property type="entry name" value="DinF"/>
    <property type="match status" value="1"/>
</dbReference>
<dbReference type="InterPro" id="IPR048279">
    <property type="entry name" value="MdtK-like"/>
</dbReference>
<dbReference type="PANTHER" id="PTHR43823:SF3">
    <property type="entry name" value="MULTIDRUG EXPORT PROTEIN MEPA"/>
    <property type="match status" value="1"/>
</dbReference>
<dbReference type="Proteomes" id="UP000095662">
    <property type="component" value="Unassembled WGS sequence"/>
</dbReference>
<sequence length="464" mass="50622">MSKIKLSDHFTAGRLFRFVLPSVAMMVFISIYGVVDGFFVSNFAGKTSFASINLIMPFVMILGGVGFMVGTGGTALVSQKLGEGDEKTAKRYFTMMIMLTVILGAVLTTFGLIFTENVAVFFGATPEMLGDCVLYGRIVISFTTAFMLQNVFQSFFIAAEKPKLGLISTIMAGCTNIILDAVFVGLMDFGVAGAAFATGISECVGGIFPLIYFLRPNSSILRLTKTRLEIRPLLRACANGSSELMSSISSSVVSIIYNFQLMKYIGENGVSTFGVMMYVQFIFIAIFVGYAIGCAPVIGFNYGAQNRYELNNMLKKSLCFAAIAGVTLVALSAVLASPLAKIFVGYDAELYEQTRHAFRIFSLCFLLAGFNIFTSSFFTALGNGAISAAVSFMRTLIFQVSSILILPLIFDVDGIWMANVVAEFFAFLLSLMFLIVKRKKYGYWQKNVALPVEPESEMTNKNAD</sequence>
<evidence type="ECO:0000256" key="1">
    <source>
        <dbReference type="ARBA" id="ARBA00004651"/>
    </source>
</evidence>
<gene>
    <name evidence="11" type="primary">mepA_8</name>
    <name evidence="11" type="ORF">ERS852540_01823</name>
</gene>
<keyword evidence="9" id="KW-0046">Antibiotic resistance</keyword>
<keyword evidence="6 10" id="KW-0812">Transmembrane</keyword>
<dbReference type="AlphaFoldDB" id="A0A174ZP37"/>
<dbReference type="GO" id="GO:0015297">
    <property type="term" value="F:antiporter activity"/>
    <property type="evidence" value="ECO:0007669"/>
    <property type="project" value="InterPro"/>
</dbReference>
<feature type="transmembrane region" description="Helical" evidence="10">
    <location>
        <begin position="134"/>
        <end position="152"/>
    </location>
</feature>